<dbReference type="InterPro" id="IPR001878">
    <property type="entry name" value="Znf_CCHC"/>
</dbReference>
<proteinExistence type="predicted"/>
<feature type="domain" description="CCHC-type" evidence="1">
    <location>
        <begin position="137"/>
        <end position="153"/>
    </location>
</feature>
<reference evidence="2" key="1">
    <citation type="submission" date="2021-12" db="EMBL/GenBank/DDBJ databases">
        <authorList>
            <person name="King R."/>
        </authorList>
    </citation>
    <scope>NUCLEOTIDE SEQUENCE</scope>
</reference>
<evidence type="ECO:0000259" key="1">
    <source>
        <dbReference type="SMART" id="SM00343"/>
    </source>
</evidence>
<evidence type="ECO:0000313" key="2">
    <source>
        <dbReference type="EMBL" id="CAH0555090.1"/>
    </source>
</evidence>
<name>A0A9P0B4J8_BRAAE</name>
<dbReference type="SMART" id="SM00343">
    <property type="entry name" value="ZnF_C2HC"/>
    <property type="match status" value="2"/>
</dbReference>
<evidence type="ECO:0000313" key="3">
    <source>
        <dbReference type="Proteomes" id="UP001154078"/>
    </source>
</evidence>
<dbReference type="Gene3D" id="4.10.60.10">
    <property type="entry name" value="Zinc finger, CCHC-type"/>
    <property type="match status" value="1"/>
</dbReference>
<dbReference type="OrthoDB" id="6771235at2759"/>
<accession>A0A9P0B4J8</accession>
<protein>
    <recommendedName>
        <fullName evidence="1">CCHC-type domain-containing protein</fullName>
    </recommendedName>
</protein>
<keyword evidence="3" id="KW-1185">Reference proteome</keyword>
<dbReference type="InterPro" id="IPR036875">
    <property type="entry name" value="Znf_CCHC_sf"/>
</dbReference>
<gene>
    <name evidence="2" type="ORF">MELIAE_LOCUS6526</name>
</gene>
<dbReference type="GO" id="GO:0008270">
    <property type="term" value="F:zinc ion binding"/>
    <property type="evidence" value="ECO:0007669"/>
    <property type="project" value="InterPro"/>
</dbReference>
<sequence length="190" mass="21684">MFLKCEGVKDIEISGPSRIRATCETAEQANKLIENDIFKLYKYEAFIPAEKAETKAIIHIDKVFTIEKITHAGKGLNDEKIIRARRFTKKILKEDNSEEIIELNTVLLYFNTDKAPTHITINGLRIRTEQYIEPVVQCRNCLAYGHYKAQCRSTTKCLKCGSTDHILETCNAEKPTCTNCKGEHNTNDKN</sequence>
<organism evidence="2 3">
    <name type="scientific">Brassicogethes aeneus</name>
    <name type="common">Rape pollen beetle</name>
    <name type="synonym">Meligethes aeneus</name>
    <dbReference type="NCBI Taxonomy" id="1431903"/>
    <lineage>
        <taxon>Eukaryota</taxon>
        <taxon>Metazoa</taxon>
        <taxon>Ecdysozoa</taxon>
        <taxon>Arthropoda</taxon>
        <taxon>Hexapoda</taxon>
        <taxon>Insecta</taxon>
        <taxon>Pterygota</taxon>
        <taxon>Neoptera</taxon>
        <taxon>Endopterygota</taxon>
        <taxon>Coleoptera</taxon>
        <taxon>Polyphaga</taxon>
        <taxon>Cucujiformia</taxon>
        <taxon>Nitidulidae</taxon>
        <taxon>Meligethinae</taxon>
        <taxon>Brassicogethes</taxon>
    </lineage>
</organism>
<dbReference type="SUPFAM" id="SSF57756">
    <property type="entry name" value="Retrovirus zinc finger-like domains"/>
    <property type="match status" value="1"/>
</dbReference>
<dbReference type="AlphaFoldDB" id="A0A9P0B4J8"/>
<dbReference type="GO" id="GO:0003676">
    <property type="term" value="F:nucleic acid binding"/>
    <property type="evidence" value="ECO:0007669"/>
    <property type="project" value="InterPro"/>
</dbReference>
<dbReference type="EMBL" id="OV121135">
    <property type="protein sequence ID" value="CAH0555090.1"/>
    <property type="molecule type" value="Genomic_DNA"/>
</dbReference>
<feature type="domain" description="CCHC-type" evidence="1">
    <location>
        <begin position="156"/>
        <end position="172"/>
    </location>
</feature>
<dbReference type="Proteomes" id="UP001154078">
    <property type="component" value="Chromosome 4"/>
</dbReference>